<keyword evidence="4 6" id="KW-0460">Magnesium</keyword>
<dbReference type="EMBL" id="KZ293644">
    <property type="protein sequence ID" value="PBL03983.1"/>
    <property type="molecule type" value="Genomic_DNA"/>
</dbReference>
<comment type="similarity">
    <text evidence="2 6">Belongs to the terpene synthase family.</text>
</comment>
<accession>A0A2H3EL82</accession>
<evidence type="ECO:0000256" key="1">
    <source>
        <dbReference type="ARBA" id="ARBA00001946"/>
    </source>
</evidence>
<dbReference type="Pfam" id="PF19086">
    <property type="entry name" value="Terpene_syn_C_2"/>
    <property type="match status" value="1"/>
</dbReference>
<dbReference type="GO" id="GO:0046872">
    <property type="term" value="F:metal ion binding"/>
    <property type="evidence" value="ECO:0007669"/>
    <property type="project" value="UniProtKB-KW"/>
</dbReference>
<dbReference type="Proteomes" id="UP000217790">
    <property type="component" value="Unassembled WGS sequence"/>
</dbReference>
<organism evidence="7 8">
    <name type="scientific">Armillaria gallica</name>
    <name type="common">Bulbous honey fungus</name>
    <name type="synonym">Armillaria bulbosa</name>
    <dbReference type="NCBI Taxonomy" id="47427"/>
    <lineage>
        <taxon>Eukaryota</taxon>
        <taxon>Fungi</taxon>
        <taxon>Dikarya</taxon>
        <taxon>Basidiomycota</taxon>
        <taxon>Agaricomycotina</taxon>
        <taxon>Agaricomycetes</taxon>
        <taxon>Agaricomycetidae</taxon>
        <taxon>Agaricales</taxon>
        <taxon>Marasmiineae</taxon>
        <taxon>Physalacriaceae</taxon>
        <taxon>Armillaria</taxon>
    </lineage>
</organism>
<dbReference type="AlphaFoldDB" id="A0A2H3EL82"/>
<dbReference type="OrthoDB" id="2861623at2759"/>
<evidence type="ECO:0000313" key="8">
    <source>
        <dbReference type="Proteomes" id="UP000217790"/>
    </source>
</evidence>
<dbReference type="SFLD" id="SFLDS00005">
    <property type="entry name" value="Isoprenoid_Synthase_Type_I"/>
    <property type="match status" value="1"/>
</dbReference>
<keyword evidence="8" id="KW-1185">Reference proteome</keyword>
<evidence type="ECO:0000256" key="4">
    <source>
        <dbReference type="ARBA" id="ARBA00022842"/>
    </source>
</evidence>
<protein>
    <recommendedName>
        <fullName evidence="6">Terpene synthase</fullName>
        <ecNumber evidence="6">4.2.3.-</ecNumber>
    </recommendedName>
</protein>
<dbReference type="EC" id="4.2.3.-" evidence="6"/>
<reference evidence="8" key="1">
    <citation type="journal article" date="2017" name="Nat. Ecol. Evol.">
        <title>Genome expansion and lineage-specific genetic innovations in the forest pathogenic fungi Armillaria.</title>
        <authorList>
            <person name="Sipos G."/>
            <person name="Prasanna A.N."/>
            <person name="Walter M.C."/>
            <person name="O'Connor E."/>
            <person name="Balint B."/>
            <person name="Krizsan K."/>
            <person name="Kiss B."/>
            <person name="Hess J."/>
            <person name="Varga T."/>
            <person name="Slot J."/>
            <person name="Riley R."/>
            <person name="Boka B."/>
            <person name="Rigling D."/>
            <person name="Barry K."/>
            <person name="Lee J."/>
            <person name="Mihaltcheva S."/>
            <person name="LaButti K."/>
            <person name="Lipzen A."/>
            <person name="Waldron R."/>
            <person name="Moloney N.M."/>
            <person name="Sperisen C."/>
            <person name="Kredics L."/>
            <person name="Vagvoelgyi C."/>
            <person name="Patrignani A."/>
            <person name="Fitzpatrick D."/>
            <person name="Nagy I."/>
            <person name="Doyle S."/>
            <person name="Anderson J.B."/>
            <person name="Grigoriev I.V."/>
            <person name="Gueldener U."/>
            <person name="Muensterkoetter M."/>
            <person name="Nagy L.G."/>
        </authorList>
    </citation>
    <scope>NUCLEOTIDE SEQUENCE [LARGE SCALE GENOMIC DNA]</scope>
    <source>
        <strain evidence="8">Ar21-2</strain>
    </source>
</reference>
<dbReference type="PANTHER" id="PTHR35201:SF4">
    <property type="entry name" value="BETA-PINACENE SYNTHASE-RELATED"/>
    <property type="match status" value="1"/>
</dbReference>
<evidence type="ECO:0000313" key="7">
    <source>
        <dbReference type="EMBL" id="PBL03983.1"/>
    </source>
</evidence>
<comment type="cofactor">
    <cofactor evidence="1 6">
        <name>Mg(2+)</name>
        <dbReference type="ChEBI" id="CHEBI:18420"/>
    </cofactor>
</comment>
<dbReference type="InterPro" id="IPR034686">
    <property type="entry name" value="Terpene_cyclase-like_2"/>
</dbReference>
<keyword evidence="3 6" id="KW-0479">Metal-binding</keyword>
<dbReference type="SFLD" id="SFLDG01020">
    <property type="entry name" value="Terpene_Cyclase_Like_2"/>
    <property type="match status" value="1"/>
</dbReference>
<name>A0A2H3EL82_ARMGA</name>
<keyword evidence="5 6" id="KW-0456">Lyase</keyword>
<gene>
    <name evidence="7" type="ORF">ARMGADRAFT_1056961</name>
</gene>
<proteinExistence type="inferred from homology"/>
<dbReference type="PANTHER" id="PTHR35201">
    <property type="entry name" value="TERPENE SYNTHASE"/>
    <property type="match status" value="1"/>
</dbReference>
<dbReference type="SUPFAM" id="SSF48576">
    <property type="entry name" value="Terpenoid synthases"/>
    <property type="match status" value="1"/>
</dbReference>
<dbReference type="InterPro" id="IPR008949">
    <property type="entry name" value="Isoprenoid_synthase_dom_sf"/>
</dbReference>
<dbReference type="GO" id="GO:0010333">
    <property type="term" value="F:terpene synthase activity"/>
    <property type="evidence" value="ECO:0007669"/>
    <property type="project" value="InterPro"/>
</dbReference>
<dbReference type="GO" id="GO:0008299">
    <property type="term" value="P:isoprenoid biosynthetic process"/>
    <property type="evidence" value="ECO:0007669"/>
    <property type="project" value="UniProtKB-ARBA"/>
</dbReference>
<dbReference type="Gene3D" id="1.10.600.10">
    <property type="entry name" value="Farnesyl Diphosphate Synthase"/>
    <property type="match status" value="1"/>
</dbReference>
<evidence type="ECO:0000256" key="3">
    <source>
        <dbReference type="ARBA" id="ARBA00022723"/>
    </source>
</evidence>
<evidence type="ECO:0000256" key="5">
    <source>
        <dbReference type="ARBA" id="ARBA00023239"/>
    </source>
</evidence>
<sequence>MATQSTCILSTFRLPNLEATFSALPDHGLNPYHEEIRAESRAWINNYSKTFCGPKMCAFMNNCNFELINTFCYPYAGKAGLRATMDLHNILWLYDEFTDTESGVDAQESGEIIIRTLREADFDDGSWLCHMMKDFRERHIDRAGSNTAGRFIRHFCTYVRIVGKEAELRERGEVLNIQDYVAFRRETSAVRTCFDLAEYSLGINLSQEVYDDPVFQSGYNAAMDLVCWTNDIYSYNMEQAKGHSCANAMTVIMKSKRLNLQSAADFVDGYCEALLDQFEKAKEALLARPEEGYSDAVLLLKAFGDWVRGNDEWSFTTERYFGKENREIRKSRVVILREPSVNIVSLNE</sequence>
<evidence type="ECO:0000256" key="6">
    <source>
        <dbReference type="RuleBase" id="RU366034"/>
    </source>
</evidence>
<dbReference type="InParanoid" id="A0A2H3EL82"/>
<evidence type="ECO:0000256" key="2">
    <source>
        <dbReference type="ARBA" id="ARBA00006333"/>
    </source>
</evidence>